<sequence length="214" mass="24163">MHLNLAQCKTVAYIFGHLESLGEMLFHYGAFHMARSVFYSLAPGQRIHPNVVNAMILLAAVAASRRFLVRTWFLPSTFATAVLAGAPLGELDEAYADSYMAATKSLRHVFVPVAEPDCAWYLLLIDLKKLLVFSLDVYRSAVSTAKKKADIETLRHVVGSIFLLERHLWNFPRYILDPSLFGDVCYPDRIPHDLSRLALNPLNLRLFSHGFTQK</sequence>
<gene>
    <name evidence="1" type="ORF">PIB30_073656</name>
</gene>
<evidence type="ECO:0000313" key="1">
    <source>
        <dbReference type="EMBL" id="MED6162769.1"/>
    </source>
</evidence>
<comment type="caution">
    <text evidence="1">The sequence shown here is derived from an EMBL/GenBank/DDBJ whole genome shotgun (WGS) entry which is preliminary data.</text>
</comment>
<name>A0ABU6UNT8_9FABA</name>
<evidence type="ECO:0000313" key="2">
    <source>
        <dbReference type="Proteomes" id="UP001341840"/>
    </source>
</evidence>
<dbReference type="EMBL" id="JASCZI010121727">
    <property type="protein sequence ID" value="MED6162769.1"/>
    <property type="molecule type" value="Genomic_DNA"/>
</dbReference>
<dbReference type="Proteomes" id="UP001341840">
    <property type="component" value="Unassembled WGS sequence"/>
</dbReference>
<dbReference type="SUPFAM" id="SSF54001">
    <property type="entry name" value="Cysteine proteinases"/>
    <property type="match status" value="1"/>
</dbReference>
<reference evidence="1 2" key="1">
    <citation type="journal article" date="2023" name="Plants (Basel)">
        <title>Bridging the Gap: Combining Genomics and Transcriptomics Approaches to Understand Stylosanthes scabra, an Orphan Legume from the Brazilian Caatinga.</title>
        <authorList>
            <person name="Ferreira-Neto J.R.C."/>
            <person name="da Silva M.D."/>
            <person name="Binneck E."/>
            <person name="de Melo N.F."/>
            <person name="da Silva R.H."/>
            <person name="de Melo A.L.T.M."/>
            <person name="Pandolfi V."/>
            <person name="Bustamante F.O."/>
            <person name="Brasileiro-Vidal A.C."/>
            <person name="Benko-Iseppon A.M."/>
        </authorList>
    </citation>
    <scope>NUCLEOTIDE SEQUENCE [LARGE SCALE GENOMIC DNA]</scope>
    <source>
        <tissue evidence="1">Leaves</tissue>
    </source>
</reference>
<accession>A0ABU6UNT8</accession>
<feature type="non-terminal residue" evidence="1">
    <location>
        <position position="214"/>
    </location>
</feature>
<keyword evidence="2" id="KW-1185">Reference proteome</keyword>
<dbReference type="Gene3D" id="3.40.395.10">
    <property type="entry name" value="Adenoviral Proteinase, Chain A"/>
    <property type="match status" value="1"/>
</dbReference>
<protein>
    <submittedName>
        <fullName evidence="1">Uncharacterized protein</fullName>
    </submittedName>
</protein>
<organism evidence="1 2">
    <name type="scientific">Stylosanthes scabra</name>
    <dbReference type="NCBI Taxonomy" id="79078"/>
    <lineage>
        <taxon>Eukaryota</taxon>
        <taxon>Viridiplantae</taxon>
        <taxon>Streptophyta</taxon>
        <taxon>Embryophyta</taxon>
        <taxon>Tracheophyta</taxon>
        <taxon>Spermatophyta</taxon>
        <taxon>Magnoliopsida</taxon>
        <taxon>eudicotyledons</taxon>
        <taxon>Gunneridae</taxon>
        <taxon>Pentapetalae</taxon>
        <taxon>rosids</taxon>
        <taxon>fabids</taxon>
        <taxon>Fabales</taxon>
        <taxon>Fabaceae</taxon>
        <taxon>Papilionoideae</taxon>
        <taxon>50 kb inversion clade</taxon>
        <taxon>dalbergioids sensu lato</taxon>
        <taxon>Dalbergieae</taxon>
        <taxon>Pterocarpus clade</taxon>
        <taxon>Stylosanthes</taxon>
    </lineage>
</organism>
<dbReference type="InterPro" id="IPR038765">
    <property type="entry name" value="Papain-like_cys_pep_sf"/>
</dbReference>
<proteinExistence type="predicted"/>